<dbReference type="Proteomes" id="UP001055514">
    <property type="component" value="Chromosome"/>
</dbReference>
<dbReference type="RefSeq" id="WP_201798795.1">
    <property type="nucleotide sequence ID" value="NZ_CP029610.1"/>
</dbReference>
<evidence type="ECO:0000313" key="1">
    <source>
        <dbReference type="EMBL" id="USU93817.1"/>
    </source>
</evidence>
<dbReference type="AlphaFoldDB" id="A0AAE9M6R3"/>
<name>A0AAE9M6R3_ACIPI</name>
<accession>A0AAE9M6R3</accession>
<reference evidence="1" key="1">
    <citation type="submission" date="2022-04" db="EMBL/GenBank/DDBJ databases">
        <title>Emergence of ST220 Acinetobacter pittii strain in bloodstream infection, which co-producing chromosomal NDM-1 and OXA-820 carbapenemases.</title>
        <authorList>
            <person name="Tian C."/>
            <person name="Xing M."/>
            <person name="Fu L."/>
            <person name="Xia D."/>
        </authorList>
    </citation>
    <scope>NUCLEOTIDE SEQUENCE</scope>
    <source>
        <strain evidence="1">TCM</strain>
    </source>
</reference>
<evidence type="ECO:0000313" key="2">
    <source>
        <dbReference type="Proteomes" id="UP001055514"/>
    </source>
</evidence>
<organism evidence="1 2">
    <name type="scientific">Acinetobacter pittii</name>
    <name type="common">Acinetobacter genomosp. 3</name>
    <dbReference type="NCBI Taxonomy" id="48296"/>
    <lineage>
        <taxon>Bacteria</taxon>
        <taxon>Pseudomonadati</taxon>
        <taxon>Pseudomonadota</taxon>
        <taxon>Gammaproteobacteria</taxon>
        <taxon>Moraxellales</taxon>
        <taxon>Moraxellaceae</taxon>
        <taxon>Acinetobacter</taxon>
        <taxon>Acinetobacter calcoaceticus/baumannii complex</taxon>
    </lineage>
</organism>
<protein>
    <submittedName>
        <fullName evidence="1">Uncharacterized protein</fullName>
    </submittedName>
</protein>
<proteinExistence type="predicted"/>
<dbReference type="EMBL" id="CP095407">
    <property type="protein sequence ID" value="USU93817.1"/>
    <property type="molecule type" value="Genomic_DNA"/>
</dbReference>
<gene>
    <name evidence="1" type="ORF">MWH18_15910</name>
</gene>
<sequence>MDNYKIKVKDEAESKEAQELFFELGFAWLCSKKDITNLNIVFIYAKDGVLTAGLNDHNFAEAEHKELTLPQLRDLVMLKGKDAELVEQAKRFITPDHLDRFQAAQAHLEGKAVQFMLSNGAFFDITDDSTVGIFGPEGGYSFRLKPTTLTVNAELPKPSREFQQNTEVYAVTYEFKTREERNAFADKLRGTNS</sequence>